<dbReference type="EMBL" id="JBBCAQ010000010">
    <property type="protein sequence ID" value="KAK7601915.1"/>
    <property type="molecule type" value="Genomic_DNA"/>
</dbReference>
<feature type="compositionally biased region" description="Low complexity" evidence="1">
    <location>
        <begin position="202"/>
        <end position="217"/>
    </location>
</feature>
<organism evidence="2 3">
    <name type="scientific">Parthenolecanium corni</name>
    <dbReference type="NCBI Taxonomy" id="536013"/>
    <lineage>
        <taxon>Eukaryota</taxon>
        <taxon>Metazoa</taxon>
        <taxon>Ecdysozoa</taxon>
        <taxon>Arthropoda</taxon>
        <taxon>Hexapoda</taxon>
        <taxon>Insecta</taxon>
        <taxon>Pterygota</taxon>
        <taxon>Neoptera</taxon>
        <taxon>Paraneoptera</taxon>
        <taxon>Hemiptera</taxon>
        <taxon>Sternorrhyncha</taxon>
        <taxon>Coccoidea</taxon>
        <taxon>Coccidae</taxon>
        <taxon>Parthenolecanium</taxon>
    </lineage>
</organism>
<name>A0AAN9TSC7_9HEMI</name>
<evidence type="ECO:0000313" key="2">
    <source>
        <dbReference type="EMBL" id="KAK7601915.1"/>
    </source>
</evidence>
<proteinExistence type="predicted"/>
<feature type="region of interest" description="Disordered" evidence="1">
    <location>
        <begin position="194"/>
        <end position="231"/>
    </location>
</feature>
<dbReference type="Proteomes" id="UP001367676">
    <property type="component" value="Unassembled WGS sequence"/>
</dbReference>
<reference evidence="2 3" key="1">
    <citation type="submission" date="2024-03" db="EMBL/GenBank/DDBJ databases">
        <title>Adaptation during the transition from Ophiocordyceps entomopathogen to insect associate is accompanied by gene loss and intensified selection.</title>
        <authorList>
            <person name="Ward C.M."/>
            <person name="Onetto C.A."/>
            <person name="Borneman A.R."/>
        </authorList>
    </citation>
    <scope>NUCLEOTIDE SEQUENCE [LARGE SCALE GENOMIC DNA]</scope>
    <source>
        <strain evidence="2">AWRI1</strain>
        <tissue evidence="2">Single Adult Female</tissue>
    </source>
</reference>
<keyword evidence="3" id="KW-1185">Reference proteome</keyword>
<protein>
    <submittedName>
        <fullName evidence="2">Uncharacterized protein</fullName>
    </submittedName>
</protein>
<evidence type="ECO:0000256" key="1">
    <source>
        <dbReference type="SAM" id="MobiDB-lite"/>
    </source>
</evidence>
<gene>
    <name evidence="2" type="ORF">V9T40_009356</name>
</gene>
<feature type="region of interest" description="Disordered" evidence="1">
    <location>
        <begin position="268"/>
        <end position="296"/>
    </location>
</feature>
<sequence length="296" mass="33491">MINKSETVKHQYDLIATKRYDSIELHFLVSGDNYMPCDQDFAITEKRKKFVQAMVPSEIKDVIATAKLEQPFVVTDMAPEDFYDFCKVAHKLLNIIKLKITSLTAVRVTHSALRENTILTKTTYRNSEECLVVKVNKRHIKLLQHIPLNMPRITHPPILKKEKLTDLSNMIEFLEPKYRDSMCSSTRLFITEKRPHENSLMDGASGSDDTDATSTSTPIVKTGNVQNSPPNLIILKDKNSPMEAVKEGKDPAIPLLIKRRQILLRKQSHTSSAGTTGAEHPRTRVAVPRFGTLKIS</sequence>
<dbReference type="AlphaFoldDB" id="A0AAN9TSC7"/>
<comment type="caution">
    <text evidence="2">The sequence shown here is derived from an EMBL/GenBank/DDBJ whole genome shotgun (WGS) entry which is preliminary data.</text>
</comment>
<accession>A0AAN9TSC7</accession>
<evidence type="ECO:0000313" key="3">
    <source>
        <dbReference type="Proteomes" id="UP001367676"/>
    </source>
</evidence>